<dbReference type="HAMAP" id="MF_00176">
    <property type="entry name" value="Ser_tRNA_synth_type1"/>
    <property type="match status" value="1"/>
</dbReference>
<evidence type="ECO:0000256" key="10">
    <source>
        <dbReference type="ARBA" id="ARBA00047929"/>
    </source>
</evidence>
<dbReference type="InterPro" id="IPR015866">
    <property type="entry name" value="Ser-tRNA-synth_1_N"/>
</dbReference>
<evidence type="ECO:0000256" key="1">
    <source>
        <dbReference type="ARBA" id="ARBA00004496"/>
    </source>
</evidence>
<name>A0A344UM75_9NEIS</name>
<dbReference type="AlphaFoldDB" id="A0A344UM75"/>
<comment type="caution">
    <text evidence="12">Lacks conserved residue(s) required for the propagation of feature annotation.</text>
</comment>
<dbReference type="GO" id="GO:0005524">
    <property type="term" value="F:ATP binding"/>
    <property type="evidence" value="ECO:0007669"/>
    <property type="project" value="UniProtKB-UniRule"/>
</dbReference>
<feature type="domain" description="Aminoacyl-transfer RNA synthetases class-II family profile" evidence="16">
    <location>
        <begin position="170"/>
        <end position="413"/>
    </location>
</feature>
<evidence type="ECO:0000259" key="16">
    <source>
        <dbReference type="PROSITE" id="PS50862"/>
    </source>
</evidence>
<accession>A0A344UM75</accession>
<evidence type="ECO:0000256" key="12">
    <source>
        <dbReference type="HAMAP-Rule" id="MF_00176"/>
    </source>
</evidence>
<feature type="coiled-coil region" evidence="15">
    <location>
        <begin position="30"/>
        <end position="57"/>
    </location>
</feature>
<dbReference type="GO" id="GO:0005737">
    <property type="term" value="C:cytoplasm"/>
    <property type="evidence" value="ECO:0007669"/>
    <property type="project" value="UniProtKB-SubCell"/>
</dbReference>
<dbReference type="GO" id="GO:0004828">
    <property type="term" value="F:serine-tRNA ligase activity"/>
    <property type="evidence" value="ECO:0007669"/>
    <property type="project" value="UniProtKB-UniRule"/>
</dbReference>
<dbReference type="Proteomes" id="UP000252038">
    <property type="component" value="Chromosome"/>
</dbReference>
<sequence length="427" mass="47074">MLDINLLRNDIEAVAARLADRGYTLDTAAFNQLESERKSLQSRMQELQAKRNATSKQIGIAKSKGEDVSAIMAEVATLGDELKAAEQAFDGVQGKLDAWLMSIPNLPHESVPVGKDETDNVEVRRVGVPRQFDFEVKDHVDVGTPLGLDAETGAKLSGARFTVLKGDIARLHRAIAQFMLNTHTGSHGYEEHYTPYIVNDTALYGTSQLPKFAEDMFKVTRGGDESAAPQYLISTSEISLTNTVADTILQESELPKKMTAHSPCFRSEAGSYGRDTRGFIRQHQFDKVEMVRVEKPENSYAALEEMVGHAENILKALELPYRVITLCTGDMGFGSSKTYDLEVWLPAQNTYREISSCSNCEAFQARRMKARYKDESGKNQLVHTLNGSGLAVGRTLVAVLENYQNADGSVTIPTVLRPFMGKDKIGG</sequence>
<evidence type="ECO:0000256" key="11">
    <source>
        <dbReference type="ARBA" id="ARBA00048823"/>
    </source>
</evidence>
<evidence type="ECO:0000256" key="15">
    <source>
        <dbReference type="SAM" id="Coils"/>
    </source>
</evidence>
<comment type="domain">
    <text evidence="12">Consists of two distinct domains, a catalytic core and a N-terminal extension that is involved in tRNA binding.</text>
</comment>
<keyword evidence="6 12" id="KW-0547">Nucleotide-binding</keyword>
<dbReference type="InterPro" id="IPR042103">
    <property type="entry name" value="SerRS_1_N_sf"/>
</dbReference>
<gene>
    <name evidence="12" type="primary">serS</name>
    <name evidence="17" type="ORF">DK843_20005</name>
</gene>
<dbReference type="SUPFAM" id="SSF46589">
    <property type="entry name" value="tRNA-binding arm"/>
    <property type="match status" value="1"/>
</dbReference>
<comment type="similarity">
    <text evidence="3 12">Belongs to the class-II aminoacyl-tRNA synthetase family. Type-1 seryl-tRNA synthetase subfamily.</text>
</comment>
<feature type="binding site" evidence="12 13">
    <location>
        <position position="289"/>
    </location>
    <ligand>
        <name>L-serine</name>
        <dbReference type="ChEBI" id="CHEBI:33384"/>
    </ligand>
</feature>
<dbReference type="InterPro" id="IPR010978">
    <property type="entry name" value="tRNA-bd_arm"/>
</dbReference>
<reference evidence="17 18" key="1">
    <citation type="submission" date="2018-05" db="EMBL/GenBank/DDBJ databases">
        <title>Genome sequencing, assembly and analysis of the novel insecticidal bacterium, Chromobacterium phragmitis.</title>
        <authorList>
            <person name="Sparks M.E."/>
            <person name="Blackburn M.B."/>
            <person name="Gundersen-Rindal D.E."/>
        </authorList>
    </citation>
    <scope>NUCLEOTIDE SEQUENCE [LARGE SCALE GENOMIC DNA]</scope>
    <source>
        <strain evidence="17">IIBBL 274-1</strain>
    </source>
</reference>
<keyword evidence="8 12" id="KW-0648">Protein biosynthesis</keyword>
<evidence type="ECO:0000256" key="9">
    <source>
        <dbReference type="ARBA" id="ARBA00023146"/>
    </source>
</evidence>
<dbReference type="Pfam" id="PF00587">
    <property type="entry name" value="tRNA-synt_2b"/>
    <property type="match status" value="1"/>
</dbReference>
<dbReference type="UniPathway" id="UPA00906">
    <property type="reaction ID" value="UER00895"/>
</dbReference>
<dbReference type="PROSITE" id="PS50862">
    <property type="entry name" value="AA_TRNA_LIGASE_II"/>
    <property type="match status" value="1"/>
</dbReference>
<dbReference type="PRINTS" id="PR00981">
    <property type="entry name" value="TRNASYNTHSER"/>
</dbReference>
<feature type="binding site" evidence="12 14">
    <location>
        <begin position="353"/>
        <end position="356"/>
    </location>
    <ligand>
        <name>ATP</name>
        <dbReference type="ChEBI" id="CHEBI:30616"/>
    </ligand>
</feature>
<evidence type="ECO:0000256" key="6">
    <source>
        <dbReference type="ARBA" id="ARBA00022741"/>
    </source>
</evidence>
<dbReference type="InterPro" id="IPR002317">
    <property type="entry name" value="Ser-tRNA-ligase_type_1"/>
</dbReference>
<comment type="function">
    <text evidence="12">Catalyzes the attachment of serine to tRNA(Ser). Is also able to aminoacylate tRNA(Sec) with serine, to form the misacylated tRNA L-seryl-tRNA(Sec), which will be further converted into selenocysteinyl-tRNA(Sec).</text>
</comment>
<dbReference type="InterPro" id="IPR033729">
    <property type="entry name" value="SerRS_core"/>
</dbReference>
<keyword evidence="5 12" id="KW-0436">Ligase</keyword>
<dbReference type="KEGG" id="chrb:DK843_20005"/>
<dbReference type="RefSeq" id="WP_114062064.1">
    <property type="nucleotide sequence ID" value="NZ_CP029495.1"/>
</dbReference>
<dbReference type="InterPro" id="IPR006195">
    <property type="entry name" value="aa-tRNA-synth_II"/>
</dbReference>
<dbReference type="Gene3D" id="3.30.930.10">
    <property type="entry name" value="Bira Bifunctional Protein, Domain 2"/>
    <property type="match status" value="1"/>
</dbReference>
<dbReference type="PIRSF" id="PIRSF001529">
    <property type="entry name" value="Ser-tRNA-synth_IIa"/>
    <property type="match status" value="1"/>
</dbReference>
<dbReference type="Gene3D" id="1.10.287.40">
    <property type="entry name" value="Serine-tRNA synthetase, tRNA binding domain"/>
    <property type="match status" value="1"/>
</dbReference>
<dbReference type="SUPFAM" id="SSF55681">
    <property type="entry name" value="Class II aaRS and biotin synthetases"/>
    <property type="match status" value="1"/>
</dbReference>
<keyword evidence="4 12" id="KW-0963">Cytoplasm</keyword>
<keyword evidence="9 12" id="KW-0030">Aminoacyl-tRNA synthetase</keyword>
<dbReference type="PANTHER" id="PTHR43697:SF1">
    <property type="entry name" value="SERINE--TRNA LIGASE"/>
    <property type="match status" value="1"/>
</dbReference>
<dbReference type="GO" id="GO:0006434">
    <property type="term" value="P:seryl-tRNA aminoacylation"/>
    <property type="evidence" value="ECO:0007669"/>
    <property type="project" value="UniProtKB-UniRule"/>
</dbReference>
<feature type="binding site" evidence="13">
    <location>
        <position position="386"/>
    </location>
    <ligand>
        <name>L-serine</name>
        <dbReference type="ChEBI" id="CHEBI:33384"/>
    </ligand>
</feature>
<evidence type="ECO:0000256" key="5">
    <source>
        <dbReference type="ARBA" id="ARBA00022598"/>
    </source>
</evidence>
<proteinExistence type="inferred from homology"/>
<feature type="binding site" evidence="12">
    <location>
        <begin position="235"/>
        <end position="237"/>
    </location>
    <ligand>
        <name>L-serine</name>
        <dbReference type="ChEBI" id="CHEBI:33384"/>
    </ligand>
</feature>
<evidence type="ECO:0000256" key="8">
    <source>
        <dbReference type="ARBA" id="ARBA00022917"/>
    </source>
</evidence>
<feature type="binding site" evidence="12 14">
    <location>
        <begin position="266"/>
        <end position="268"/>
    </location>
    <ligand>
        <name>ATP</name>
        <dbReference type="ChEBI" id="CHEBI:30616"/>
    </ligand>
</feature>
<dbReference type="CDD" id="cd00770">
    <property type="entry name" value="SerRS_core"/>
    <property type="match status" value="1"/>
</dbReference>
<protein>
    <recommendedName>
        <fullName evidence="12">Serine--tRNA ligase</fullName>
        <ecNumber evidence="12">6.1.1.11</ecNumber>
    </recommendedName>
    <alternativeName>
        <fullName evidence="12">Seryl-tRNA synthetase</fullName>
        <shortName evidence="12">SerRS</shortName>
    </alternativeName>
    <alternativeName>
        <fullName evidence="12">Seryl-tRNA(Ser/Sec) synthetase</fullName>
    </alternativeName>
</protein>
<evidence type="ECO:0000313" key="17">
    <source>
        <dbReference type="EMBL" id="AXE36373.1"/>
    </source>
</evidence>
<feature type="binding site" evidence="12">
    <location>
        <position position="388"/>
    </location>
    <ligand>
        <name>L-serine</name>
        <dbReference type="ChEBI" id="CHEBI:33384"/>
    </ligand>
</feature>
<evidence type="ECO:0000313" key="18">
    <source>
        <dbReference type="Proteomes" id="UP000252038"/>
    </source>
</evidence>
<dbReference type="GO" id="GO:0016260">
    <property type="term" value="P:selenocysteine biosynthetic process"/>
    <property type="evidence" value="ECO:0007669"/>
    <property type="project" value="UniProtKB-UniRule"/>
</dbReference>
<dbReference type="EC" id="6.1.1.11" evidence="12"/>
<organism evidence="17 18">
    <name type="scientific">Chromobacterium phragmitis</name>
    <dbReference type="NCBI Taxonomy" id="2202141"/>
    <lineage>
        <taxon>Bacteria</taxon>
        <taxon>Pseudomonadati</taxon>
        <taxon>Pseudomonadota</taxon>
        <taxon>Betaproteobacteria</taxon>
        <taxon>Neisseriales</taxon>
        <taxon>Chromobacteriaceae</taxon>
        <taxon>Chromobacterium</taxon>
    </lineage>
</organism>
<evidence type="ECO:0000256" key="13">
    <source>
        <dbReference type="PIRSR" id="PIRSR001529-1"/>
    </source>
</evidence>
<feature type="binding site" evidence="13">
    <location>
        <position position="266"/>
    </location>
    <ligand>
        <name>L-serine</name>
        <dbReference type="ChEBI" id="CHEBI:33384"/>
    </ligand>
</feature>
<dbReference type="KEGG" id="chri:DK842_14450"/>
<feature type="binding site" evidence="13">
    <location>
        <position position="235"/>
    </location>
    <ligand>
        <name>L-serine</name>
        <dbReference type="ChEBI" id="CHEBI:33384"/>
    </ligand>
</feature>
<dbReference type="NCBIfam" id="TIGR00414">
    <property type="entry name" value="serS"/>
    <property type="match status" value="1"/>
</dbReference>
<dbReference type="InterPro" id="IPR002314">
    <property type="entry name" value="aa-tRNA-synt_IIb"/>
</dbReference>
<comment type="catalytic activity">
    <reaction evidence="11 12">
        <text>tRNA(Ser) + L-serine + ATP = L-seryl-tRNA(Ser) + AMP + diphosphate + H(+)</text>
        <dbReference type="Rhea" id="RHEA:12292"/>
        <dbReference type="Rhea" id="RHEA-COMP:9669"/>
        <dbReference type="Rhea" id="RHEA-COMP:9703"/>
        <dbReference type="ChEBI" id="CHEBI:15378"/>
        <dbReference type="ChEBI" id="CHEBI:30616"/>
        <dbReference type="ChEBI" id="CHEBI:33019"/>
        <dbReference type="ChEBI" id="CHEBI:33384"/>
        <dbReference type="ChEBI" id="CHEBI:78442"/>
        <dbReference type="ChEBI" id="CHEBI:78533"/>
        <dbReference type="ChEBI" id="CHEBI:456215"/>
        <dbReference type="EC" id="6.1.1.11"/>
    </reaction>
</comment>
<dbReference type="PANTHER" id="PTHR43697">
    <property type="entry name" value="SERYL-TRNA SYNTHETASE"/>
    <property type="match status" value="1"/>
</dbReference>
<comment type="pathway">
    <text evidence="2 12">Aminoacyl-tRNA biosynthesis; selenocysteinyl-tRNA(Sec) biosynthesis; L-seryl-tRNA(Sec) from L-serine and tRNA(Sec): step 1/1.</text>
</comment>
<dbReference type="Pfam" id="PF02403">
    <property type="entry name" value="Seryl_tRNA_N"/>
    <property type="match status" value="1"/>
</dbReference>
<evidence type="ECO:0000256" key="14">
    <source>
        <dbReference type="PIRSR" id="PIRSR001529-2"/>
    </source>
</evidence>
<dbReference type="EMBL" id="CP029554">
    <property type="protein sequence ID" value="AXE36373.1"/>
    <property type="molecule type" value="Genomic_DNA"/>
</dbReference>
<keyword evidence="7 12" id="KW-0067">ATP-binding</keyword>
<evidence type="ECO:0000256" key="7">
    <source>
        <dbReference type="ARBA" id="ARBA00022840"/>
    </source>
</evidence>
<dbReference type="InterPro" id="IPR045864">
    <property type="entry name" value="aa-tRNA-synth_II/BPL/LPL"/>
</dbReference>
<evidence type="ECO:0000256" key="2">
    <source>
        <dbReference type="ARBA" id="ARBA00005045"/>
    </source>
</evidence>
<evidence type="ECO:0000256" key="4">
    <source>
        <dbReference type="ARBA" id="ARBA00022490"/>
    </source>
</evidence>
<comment type="subunit">
    <text evidence="12">Homodimer. The tRNA molecule binds across the dimer.</text>
</comment>
<keyword evidence="15" id="KW-0175">Coiled coil</keyword>
<comment type="catalytic activity">
    <reaction evidence="10 12">
        <text>tRNA(Sec) + L-serine + ATP = L-seryl-tRNA(Sec) + AMP + diphosphate + H(+)</text>
        <dbReference type="Rhea" id="RHEA:42580"/>
        <dbReference type="Rhea" id="RHEA-COMP:9742"/>
        <dbReference type="Rhea" id="RHEA-COMP:10128"/>
        <dbReference type="ChEBI" id="CHEBI:15378"/>
        <dbReference type="ChEBI" id="CHEBI:30616"/>
        <dbReference type="ChEBI" id="CHEBI:33019"/>
        <dbReference type="ChEBI" id="CHEBI:33384"/>
        <dbReference type="ChEBI" id="CHEBI:78442"/>
        <dbReference type="ChEBI" id="CHEBI:78533"/>
        <dbReference type="ChEBI" id="CHEBI:456215"/>
        <dbReference type="EC" id="6.1.1.11"/>
    </reaction>
</comment>
<comment type="subcellular location">
    <subcellularLocation>
        <location evidence="1 12">Cytoplasm</location>
    </subcellularLocation>
</comment>
<evidence type="ECO:0000256" key="3">
    <source>
        <dbReference type="ARBA" id="ARBA00010728"/>
    </source>
</evidence>
<dbReference type="OrthoDB" id="9804647at2"/>